<evidence type="ECO:0000256" key="1">
    <source>
        <dbReference type="ARBA" id="ARBA00006407"/>
    </source>
</evidence>
<organism evidence="4 5">
    <name type="scientific">Pseudolabrys taiwanensis</name>
    <dbReference type="NCBI Taxonomy" id="331696"/>
    <lineage>
        <taxon>Bacteria</taxon>
        <taxon>Pseudomonadati</taxon>
        <taxon>Pseudomonadota</taxon>
        <taxon>Alphaproteobacteria</taxon>
        <taxon>Hyphomicrobiales</taxon>
        <taxon>Xanthobacteraceae</taxon>
        <taxon>Pseudolabrys</taxon>
    </lineage>
</organism>
<evidence type="ECO:0000259" key="3">
    <source>
        <dbReference type="Pfam" id="PF03981"/>
    </source>
</evidence>
<dbReference type="Proteomes" id="UP000254889">
    <property type="component" value="Chromosome"/>
</dbReference>
<keyword evidence="5" id="KW-1185">Reference proteome</keyword>
<proteinExistence type="inferred from homology"/>
<reference evidence="4 5" key="1">
    <citation type="submission" date="2018-07" db="EMBL/GenBank/DDBJ databases">
        <authorList>
            <person name="Quirk P.G."/>
            <person name="Krulwich T.A."/>
        </authorList>
    </citation>
    <scope>NUCLEOTIDE SEQUENCE [LARGE SCALE GENOMIC DNA]</scope>
    <source>
        <strain evidence="4 5">CC-BB4</strain>
    </source>
</reference>
<dbReference type="PIRSF" id="PIRSF032079">
    <property type="entry name" value="UCP032079"/>
    <property type="match status" value="1"/>
</dbReference>
<name>A0A345ZTI6_9HYPH</name>
<dbReference type="PANTHER" id="PTHR12184:SF1">
    <property type="entry name" value="UBIQUINOL-CYTOCHROME-C REDUCTASE COMPLEX ASSEMBLY FACTOR 1"/>
    <property type="match status" value="1"/>
</dbReference>
<dbReference type="KEGG" id="ptaw:DW352_06695"/>
<dbReference type="EMBL" id="CP031417">
    <property type="protein sequence ID" value="AXK80233.1"/>
    <property type="molecule type" value="Genomic_DNA"/>
</dbReference>
<dbReference type="Pfam" id="PF03981">
    <property type="entry name" value="Ubiq_cyt_C_chap"/>
    <property type="match status" value="1"/>
</dbReference>
<dbReference type="InterPro" id="IPR021150">
    <property type="entry name" value="Ubiq_cyt_c_chap"/>
</dbReference>
<accession>A0A345ZTI6</accession>
<protein>
    <submittedName>
        <fullName evidence="4">Ubiquinol-cytochrome C chaperone</fullName>
    </submittedName>
</protein>
<evidence type="ECO:0000256" key="2">
    <source>
        <dbReference type="ARBA" id="ARBA00006436"/>
    </source>
</evidence>
<gene>
    <name evidence="4" type="ORF">DW352_06695</name>
</gene>
<dbReference type="InterPro" id="IPR007129">
    <property type="entry name" value="Ubiqinol_cyt_c_chaperone_CPB3"/>
</dbReference>
<dbReference type="AlphaFoldDB" id="A0A345ZTI6"/>
<evidence type="ECO:0000313" key="4">
    <source>
        <dbReference type="EMBL" id="AXK80233.1"/>
    </source>
</evidence>
<sequence length="182" mass="20307">MIFPLFRRNRRADTISALYGMIVAQARMPSFYQDFVVADTINGRFDLLVLHLVLVIERLNREEGVRDLAQGLFDRFCRDMDDNLREIGIADLKVPKEMRKMGQAFYGRAQAYQAALATPDNAALVETLVRNIYAGSAPSAAVTDRLAAYVRDAIRALDTQETSALESGKLHLPDPARSFAVA</sequence>
<evidence type="ECO:0000313" key="5">
    <source>
        <dbReference type="Proteomes" id="UP000254889"/>
    </source>
</evidence>
<comment type="similarity">
    <text evidence="1">Belongs to the CBP3 family.</text>
</comment>
<feature type="domain" description="Ubiquinol-cytochrome c chaperone" evidence="3">
    <location>
        <begin position="33"/>
        <end position="170"/>
    </location>
</feature>
<dbReference type="PANTHER" id="PTHR12184">
    <property type="entry name" value="UBIQUINOL-CYTOCHROME C REDUCTASE COMPLEX ASSEMBLY FACTOR 1 FAMILY MEMBER"/>
    <property type="match status" value="1"/>
</dbReference>
<comment type="similarity">
    <text evidence="2">Belongs to the UPF0174 family.</text>
</comment>
<dbReference type="OrthoDB" id="7158889at2"/>
<dbReference type="InterPro" id="IPR014569">
    <property type="entry name" value="Ubq_cyt-c_CBP3-rel"/>
</dbReference>